<dbReference type="SUPFAM" id="SSF52058">
    <property type="entry name" value="L domain-like"/>
    <property type="match status" value="1"/>
</dbReference>
<dbReference type="InterPro" id="IPR027417">
    <property type="entry name" value="P-loop_NTPase"/>
</dbReference>
<protein>
    <recommendedName>
        <fullName evidence="9">NB-ARC domain-containing protein</fullName>
    </recommendedName>
</protein>
<dbReference type="Proteomes" id="UP000596660">
    <property type="component" value="Unplaced"/>
</dbReference>
<evidence type="ECO:0000313" key="8">
    <source>
        <dbReference type="Proteomes" id="UP000596660"/>
    </source>
</evidence>
<evidence type="ECO:0000259" key="4">
    <source>
        <dbReference type="Pfam" id="PF00931"/>
    </source>
</evidence>
<dbReference type="InterPro" id="IPR036388">
    <property type="entry name" value="WH-like_DNA-bd_sf"/>
</dbReference>
<dbReference type="Pfam" id="PF00931">
    <property type="entry name" value="NB-ARC"/>
    <property type="match status" value="1"/>
</dbReference>
<evidence type="ECO:0000259" key="5">
    <source>
        <dbReference type="Pfam" id="PF23559"/>
    </source>
</evidence>
<sequence length="731" mass="83794">MALELVGGVFETIVVQELIDTIKSFAHDQYRHVISDLEIKLKNLEMSYTKVQLAQDQIDGCELISRLRLERGKVPCLSCKIGVSQEMVNLQYNLDSLSIGVANLACVKINRPPKTLARMLDITLDNDVDFMRMREKEEIILVSVSGVLDLEKVFNSVTVQASPETEKIIQEQGKQRVFRDLCKRAKVLIILDDLYNFPVPQEWEVFESILFNSTLMYGVIITTRNPDVTRLVTSLSTVPVVAYHLKGLSTENCQSIILQNSSKHKHYSWDTISLKVAENLCKGLPLVANTIRLHISSVSEDRWSSIQPSDLWDIPKLREQIFPSIELNYTNLSRSLRNCFCYLSLFPVDFHFQKEDLVRYWMSESFIEQEIPRNSYDHARLEEIGNDWFHELLSRSTIIYDRELEVYRYAQEVSSYIYVQLNKKVDTYWSSLSQNRHSSMLYVCFRRAPHVSFNLKKIAPSILKKMEKSCKGLRTLASLYEGTKLAKLSRGLFCKLQTLRVLNLSNTDIKELPGSVGNLKLLRLLDVSSTEIDKPPVSITKLNTLEVLKLTGCYILELPKDTTRLANLLHLEADIKTLWRMPPNIGRLSNLQTLPAFVVGDEDGCRITELKEVSFPSLESLRVEDMARLEQWDPATKMPCLCDFKVVDCHKLRALPALDEFTSLTNLVIRNDTALQSLPDEKMPSSLKQLIIEGNAELASRCYRIVGGDWKKIQYVPKVFIDGRMYDTENI</sequence>
<keyword evidence="2" id="KW-0611">Plant defense</keyword>
<evidence type="ECO:0000313" key="7">
    <source>
        <dbReference type="EnsemblPlants" id="AUR62021007-RA:cds"/>
    </source>
</evidence>
<feature type="coiled-coil region" evidence="3">
    <location>
        <begin position="27"/>
        <end position="54"/>
    </location>
</feature>
<reference evidence="7" key="1">
    <citation type="journal article" date="2017" name="Nature">
        <title>The genome of Chenopodium quinoa.</title>
        <authorList>
            <person name="Jarvis D.E."/>
            <person name="Ho Y.S."/>
            <person name="Lightfoot D.J."/>
            <person name="Schmoeckel S.M."/>
            <person name="Li B."/>
            <person name="Borm T.J.A."/>
            <person name="Ohyanagi H."/>
            <person name="Mineta K."/>
            <person name="Michell C.T."/>
            <person name="Saber N."/>
            <person name="Kharbatia N.M."/>
            <person name="Rupper R.R."/>
            <person name="Sharp A.R."/>
            <person name="Dally N."/>
            <person name="Boughton B.A."/>
            <person name="Woo Y.H."/>
            <person name="Gao G."/>
            <person name="Schijlen E.G.W.M."/>
            <person name="Guo X."/>
            <person name="Momin A.A."/>
            <person name="Negrao S."/>
            <person name="Al-Babili S."/>
            <person name="Gehring C."/>
            <person name="Roessner U."/>
            <person name="Jung C."/>
            <person name="Murphy K."/>
            <person name="Arold S.T."/>
            <person name="Gojobori T."/>
            <person name="van der Linden C.G."/>
            <person name="van Loo E.N."/>
            <person name="Jellen E.N."/>
            <person name="Maughan P.J."/>
            <person name="Tester M."/>
        </authorList>
    </citation>
    <scope>NUCLEOTIDE SEQUENCE [LARGE SCALE GENOMIC DNA]</scope>
    <source>
        <strain evidence="7">cv. PI 614886</strain>
    </source>
</reference>
<dbReference type="PANTHER" id="PTHR36766">
    <property type="entry name" value="PLANT BROAD-SPECTRUM MILDEW RESISTANCE PROTEIN RPW8"/>
    <property type="match status" value="1"/>
</dbReference>
<evidence type="ECO:0000256" key="2">
    <source>
        <dbReference type="ARBA" id="ARBA00022821"/>
    </source>
</evidence>
<dbReference type="InterPro" id="IPR058922">
    <property type="entry name" value="WHD_DRP"/>
</dbReference>
<reference evidence="7" key="2">
    <citation type="submission" date="2021-03" db="UniProtKB">
        <authorList>
            <consortium name="EnsemblPlants"/>
        </authorList>
    </citation>
    <scope>IDENTIFICATION</scope>
</reference>
<dbReference type="Gene3D" id="1.10.10.10">
    <property type="entry name" value="Winged helix-like DNA-binding domain superfamily/Winged helix DNA-binding domain"/>
    <property type="match status" value="1"/>
</dbReference>
<dbReference type="Gene3D" id="3.80.10.10">
    <property type="entry name" value="Ribonuclease Inhibitor"/>
    <property type="match status" value="1"/>
</dbReference>
<feature type="domain" description="Disease resistance protein winged helix" evidence="5">
    <location>
        <begin position="345"/>
        <end position="399"/>
    </location>
</feature>
<dbReference type="GO" id="GO:0006952">
    <property type="term" value="P:defense response"/>
    <property type="evidence" value="ECO:0007669"/>
    <property type="project" value="UniProtKB-KW"/>
</dbReference>
<dbReference type="Gene3D" id="3.40.50.300">
    <property type="entry name" value="P-loop containing nucleotide triphosphate hydrolases"/>
    <property type="match status" value="1"/>
</dbReference>
<dbReference type="EnsemblPlants" id="AUR62021007-RA">
    <property type="protein sequence ID" value="AUR62021007-RA:cds"/>
    <property type="gene ID" value="AUR62021007"/>
</dbReference>
<dbReference type="PRINTS" id="PR00364">
    <property type="entry name" value="DISEASERSIST"/>
</dbReference>
<keyword evidence="1" id="KW-0677">Repeat</keyword>
<dbReference type="InterPro" id="IPR002182">
    <property type="entry name" value="NB-ARC"/>
</dbReference>
<dbReference type="Pfam" id="PF23598">
    <property type="entry name" value="LRR_14"/>
    <property type="match status" value="1"/>
</dbReference>
<keyword evidence="3" id="KW-0175">Coiled coil</keyword>
<dbReference type="PANTHER" id="PTHR36766:SF40">
    <property type="entry name" value="DISEASE RESISTANCE PROTEIN RGA3"/>
    <property type="match status" value="1"/>
</dbReference>
<evidence type="ECO:0000259" key="6">
    <source>
        <dbReference type="Pfam" id="PF23598"/>
    </source>
</evidence>
<feature type="domain" description="NB-ARC" evidence="4">
    <location>
        <begin position="137"/>
        <end position="241"/>
    </location>
</feature>
<dbReference type="GO" id="GO:0043531">
    <property type="term" value="F:ADP binding"/>
    <property type="evidence" value="ECO:0007669"/>
    <property type="project" value="InterPro"/>
</dbReference>
<dbReference type="SUPFAM" id="SSF52540">
    <property type="entry name" value="P-loop containing nucleoside triphosphate hydrolases"/>
    <property type="match status" value="1"/>
</dbReference>
<name>A0A803LZV6_CHEQI</name>
<evidence type="ECO:0000256" key="1">
    <source>
        <dbReference type="ARBA" id="ARBA00022737"/>
    </source>
</evidence>
<dbReference type="InterPro" id="IPR032675">
    <property type="entry name" value="LRR_dom_sf"/>
</dbReference>
<keyword evidence="8" id="KW-1185">Reference proteome</keyword>
<dbReference type="AlphaFoldDB" id="A0A803LZV6"/>
<proteinExistence type="predicted"/>
<evidence type="ECO:0000256" key="3">
    <source>
        <dbReference type="SAM" id="Coils"/>
    </source>
</evidence>
<feature type="domain" description="Disease resistance R13L4/SHOC-2-like LRR" evidence="6">
    <location>
        <begin position="468"/>
        <end position="667"/>
    </location>
</feature>
<dbReference type="Pfam" id="PF23559">
    <property type="entry name" value="WHD_DRP"/>
    <property type="match status" value="1"/>
</dbReference>
<evidence type="ECO:0008006" key="9">
    <source>
        <dbReference type="Google" id="ProtNLM"/>
    </source>
</evidence>
<dbReference type="Gramene" id="AUR62021007-RA">
    <property type="protein sequence ID" value="AUR62021007-RA:cds"/>
    <property type="gene ID" value="AUR62021007"/>
</dbReference>
<accession>A0A803LZV6</accession>
<dbReference type="InterPro" id="IPR055414">
    <property type="entry name" value="LRR_R13L4/SHOC2-like"/>
</dbReference>
<organism evidence="7 8">
    <name type="scientific">Chenopodium quinoa</name>
    <name type="common">Quinoa</name>
    <dbReference type="NCBI Taxonomy" id="63459"/>
    <lineage>
        <taxon>Eukaryota</taxon>
        <taxon>Viridiplantae</taxon>
        <taxon>Streptophyta</taxon>
        <taxon>Embryophyta</taxon>
        <taxon>Tracheophyta</taxon>
        <taxon>Spermatophyta</taxon>
        <taxon>Magnoliopsida</taxon>
        <taxon>eudicotyledons</taxon>
        <taxon>Gunneridae</taxon>
        <taxon>Pentapetalae</taxon>
        <taxon>Caryophyllales</taxon>
        <taxon>Chenopodiaceae</taxon>
        <taxon>Chenopodioideae</taxon>
        <taxon>Atripliceae</taxon>
        <taxon>Chenopodium</taxon>
    </lineage>
</organism>